<dbReference type="RefSeq" id="WP_224121421.1">
    <property type="nucleotide sequence ID" value="NZ_JAIQZJ010000001.1"/>
</dbReference>
<dbReference type="EMBL" id="JAIQZJ010000001">
    <property type="protein sequence ID" value="MBZ5737056.1"/>
    <property type="molecule type" value="Genomic_DNA"/>
</dbReference>
<sequence length="63" mass="6846">MLVMFIVLLVALVLAGLVAVYVAYPHRGEEVPAAPWLGEAMTKAVDAAPVLEEHEHAEHRRSA</sequence>
<gene>
    <name evidence="1" type="ORF">K8U61_02685</name>
</gene>
<evidence type="ECO:0000313" key="1">
    <source>
        <dbReference type="EMBL" id="MBZ5737056.1"/>
    </source>
</evidence>
<comment type="caution">
    <text evidence="1">The sequence shown here is derived from an EMBL/GenBank/DDBJ whole genome shotgun (WGS) entry which is preliminary data.</text>
</comment>
<protein>
    <submittedName>
        <fullName evidence="1">Uncharacterized protein</fullName>
    </submittedName>
</protein>
<evidence type="ECO:0000313" key="2">
    <source>
        <dbReference type="Proteomes" id="UP000780875"/>
    </source>
</evidence>
<proteinExistence type="predicted"/>
<dbReference type="Proteomes" id="UP000780875">
    <property type="component" value="Unassembled WGS sequence"/>
</dbReference>
<reference evidence="1 2" key="1">
    <citation type="submission" date="2021-09" db="EMBL/GenBank/DDBJ databases">
        <title>Whole genome sequence of Nocardioides sp. GBK3QG-3.</title>
        <authorList>
            <person name="Tuo L."/>
        </authorList>
    </citation>
    <scope>NUCLEOTIDE SEQUENCE [LARGE SCALE GENOMIC DNA]</scope>
    <source>
        <strain evidence="1 2">GBK3QG-3</strain>
    </source>
</reference>
<organism evidence="1 2">
    <name type="scientific">Nocardioides mangrovi</name>
    <dbReference type="NCBI Taxonomy" id="2874580"/>
    <lineage>
        <taxon>Bacteria</taxon>
        <taxon>Bacillati</taxon>
        <taxon>Actinomycetota</taxon>
        <taxon>Actinomycetes</taxon>
        <taxon>Propionibacteriales</taxon>
        <taxon>Nocardioidaceae</taxon>
        <taxon>Nocardioides</taxon>
    </lineage>
</organism>
<accession>A0ABS7U7Z7</accession>
<name>A0ABS7U7Z7_9ACTN</name>
<keyword evidence="2" id="KW-1185">Reference proteome</keyword>